<dbReference type="PANTHER" id="PTHR11177:SF392">
    <property type="entry name" value="HAP41P"/>
    <property type="match status" value="1"/>
</dbReference>
<dbReference type="SMART" id="SM00636">
    <property type="entry name" value="Glyco_18"/>
    <property type="match status" value="1"/>
</dbReference>
<keyword evidence="10" id="KW-0732">Signal</keyword>
<keyword evidence="5 7" id="KW-0326">Glycosidase</keyword>
<evidence type="ECO:0000313" key="13">
    <source>
        <dbReference type="Proteomes" id="UP001151516"/>
    </source>
</evidence>
<evidence type="ECO:0000256" key="5">
    <source>
        <dbReference type="ARBA" id="ARBA00023295"/>
    </source>
</evidence>
<organism evidence="12 13">
    <name type="scientific">Coemansia spiralis</name>
    <dbReference type="NCBI Taxonomy" id="417178"/>
    <lineage>
        <taxon>Eukaryota</taxon>
        <taxon>Fungi</taxon>
        <taxon>Fungi incertae sedis</taxon>
        <taxon>Zoopagomycota</taxon>
        <taxon>Kickxellomycotina</taxon>
        <taxon>Kickxellomycetes</taxon>
        <taxon>Kickxellales</taxon>
        <taxon>Kickxellaceae</taxon>
        <taxon>Coemansia</taxon>
    </lineage>
</organism>
<dbReference type="SUPFAM" id="SSF51445">
    <property type="entry name" value="(Trans)glycosidases"/>
    <property type="match status" value="1"/>
</dbReference>
<dbReference type="Gene3D" id="3.10.50.10">
    <property type="match status" value="1"/>
</dbReference>
<evidence type="ECO:0000256" key="1">
    <source>
        <dbReference type="ARBA" id="ARBA00000822"/>
    </source>
</evidence>
<evidence type="ECO:0000256" key="9">
    <source>
        <dbReference type="SAM" id="MobiDB-lite"/>
    </source>
</evidence>
<dbReference type="PROSITE" id="PS51910">
    <property type="entry name" value="GH18_2"/>
    <property type="match status" value="1"/>
</dbReference>
<gene>
    <name evidence="12" type="ORF">IWW39_002207</name>
</gene>
<keyword evidence="2 7" id="KW-0378">Hydrolase</keyword>
<keyword evidence="3" id="KW-0146">Chitin degradation</keyword>
<reference evidence="12" key="1">
    <citation type="submission" date="2022-07" db="EMBL/GenBank/DDBJ databases">
        <title>Phylogenomic reconstructions and comparative analyses of Kickxellomycotina fungi.</title>
        <authorList>
            <person name="Reynolds N.K."/>
            <person name="Stajich J.E."/>
            <person name="Barry K."/>
            <person name="Grigoriev I.V."/>
            <person name="Crous P."/>
            <person name="Smith M.E."/>
        </authorList>
    </citation>
    <scope>NUCLEOTIDE SEQUENCE</scope>
    <source>
        <strain evidence="12">CBS 109367</strain>
    </source>
</reference>
<evidence type="ECO:0000313" key="12">
    <source>
        <dbReference type="EMBL" id="KAJ2688441.1"/>
    </source>
</evidence>
<comment type="caution">
    <text evidence="12">The sequence shown here is derived from an EMBL/GenBank/DDBJ whole genome shotgun (WGS) entry which is preliminary data.</text>
</comment>
<evidence type="ECO:0000256" key="7">
    <source>
        <dbReference type="RuleBase" id="RU000489"/>
    </source>
</evidence>
<evidence type="ECO:0000256" key="2">
    <source>
        <dbReference type="ARBA" id="ARBA00022801"/>
    </source>
</evidence>
<evidence type="ECO:0000256" key="6">
    <source>
        <dbReference type="ARBA" id="ARBA00023326"/>
    </source>
</evidence>
<dbReference type="EMBL" id="JANBTX010000046">
    <property type="protein sequence ID" value="KAJ2688441.1"/>
    <property type="molecule type" value="Genomic_DNA"/>
</dbReference>
<evidence type="ECO:0000256" key="4">
    <source>
        <dbReference type="ARBA" id="ARBA00023277"/>
    </source>
</evidence>
<dbReference type="GO" id="GO:0008061">
    <property type="term" value="F:chitin binding"/>
    <property type="evidence" value="ECO:0007669"/>
    <property type="project" value="InterPro"/>
</dbReference>
<dbReference type="InterPro" id="IPR011583">
    <property type="entry name" value="Chitinase_II/V-like_cat"/>
</dbReference>
<dbReference type="InterPro" id="IPR001223">
    <property type="entry name" value="Glyco_hydro18_cat"/>
</dbReference>
<dbReference type="InterPro" id="IPR050314">
    <property type="entry name" value="Glycosyl_Hydrlase_18"/>
</dbReference>
<proteinExistence type="inferred from homology"/>
<dbReference type="InterPro" id="IPR017853">
    <property type="entry name" value="GH"/>
</dbReference>
<dbReference type="GO" id="GO:0000272">
    <property type="term" value="P:polysaccharide catabolic process"/>
    <property type="evidence" value="ECO:0007669"/>
    <property type="project" value="UniProtKB-KW"/>
</dbReference>
<sequence length="507" mass="53961">MRFNILVTAAGVALSLASSVFGGPVIMGYYPSWKRSQSATVDWSKYTHVNIAFSIPRQDGTFTFEDDWVLPQMISQVRAGGAKVLMSVGGWTGSNYFSPIMKNPSARSTLISSMVNYVKSNGLDGIDIDWEYPGRLGNTCNIYDEANDTPNFLKFLEDLRTAFDAAFGAKQKLITLAVRVQPFDVNGAPSRDVAAFAKVVDYANLMQYDINGGWNTKTGPNAPFNFQQGEGLQVSFVSAIDDWVGAGFPANQLTAGIGFYGRSTIALQDMTKDPKNQYQPQAAVVPLGDSEDAPWYDACAGATANSGVWQWKHLRDQGVLTSPGAAAAPWIRQWDDVSQTPWLFNPSTKQFISYDDPQSLQVKVNYAASRGLAGAMVWSSNMDYNNELMNVLHSWPSGPVVTSPPTSTSGTRIATSSAPGTSTSTGYETAAPVTSKTSTSAATVSSTASGGPVAGGACGTTGTYQCADAAGKKPGYFLCLYGKWVAQSCGSGTVCSQSGSSISCGWA</sequence>
<dbReference type="PROSITE" id="PS01095">
    <property type="entry name" value="GH18_1"/>
    <property type="match status" value="1"/>
</dbReference>
<comment type="similarity">
    <text evidence="8">Belongs to the glycosyl hydrolase 18 family.</text>
</comment>
<evidence type="ECO:0000256" key="8">
    <source>
        <dbReference type="RuleBase" id="RU004453"/>
    </source>
</evidence>
<accession>A0A9W8GKL5</accession>
<feature type="region of interest" description="Disordered" evidence="9">
    <location>
        <begin position="399"/>
        <end position="431"/>
    </location>
</feature>
<feature type="domain" description="GH18" evidence="11">
    <location>
        <begin position="24"/>
        <end position="399"/>
    </location>
</feature>
<feature type="signal peptide" evidence="10">
    <location>
        <begin position="1"/>
        <end position="22"/>
    </location>
</feature>
<keyword evidence="6" id="KW-0624">Polysaccharide degradation</keyword>
<evidence type="ECO:0000256" key="3">
    <source>
        <dbReference type="ARBA" id="ARBA00023024"/>
    </source>
</evidence>
<dbReference type="AlphaFoldDB" id="A0A9W8GKL5"/>
<dbReference type="Gene3D" id="3.20.20.80">
    <property type="entry name" value="Glycosidases"/>
    <property type="match status" value="1"/>
</dbReference>
<dbReference type="InterPro" id="IPR029070">
    <property type="entry name" value="Chitinase_insertion_sf"/>
</dbReference>
<dbReference type="GO" id="GO:0008843">
    <property type="term" value="F:endochitinase activity"/>
    <property type="evidence" value="ECO:0007669"/>
    <property type="project" value="UniProtKB-EC"/>
</dbReference>
<name>A0A9W8GKL5_9FUNG</name>
<keyword evidence="13" id="KW-1185">Reference proteome</keyword>
<protein>
    <recommendedName>
        <fullName evidence="11">GH18 domain-containing protein</fullName>
    </recommendedName>
</protein>
<evidence type="ECO:0000259" key="11">
    <source>
        <dbReference type="PROSITE" id="PS51910"/>
    </source>
</evidence>
<feature type="chain" id="PRO_5040961364" description="GH18 domain-containing protein" evidence="10">
    <location>
        <begin position="23"/>
        <end position="507"/>
    </location>
</feature>
<dbReference type="Pfam" id="PF03427">
    <property type="entry name" value="CBM_19"/>
    <property type="match status" value="1"/>
</dbReference>
<comment type="catalytic activity">
    <reaction evidence="1">
        <text>Random endo-hydrolysis of N-acetyl-beta-D-glucosaminide (1-&gt;4)-beta-linkages in chitin and chitodextrins.</text>
        <dbReference type="EC" id="3.2.1.14"/>
    </reaction>
</comment>
<keyword evidence="4" id="KW-0119">Carbohydrate metabolism</keyword>
<dbReference type="InterPro" id="IPR005089">
    <property type="entry name" value="CBM19"/>
</dbReference>
<evidence type="ECO:0000256" key="10">
    <source>
        <dbReference type="SAM" id="SignalP"/>
    </source>
</evidence>
<dbReference type="Proteomes" id="UP001151516">
    <property type="component" value="Unassembled WGS sequence"/>
</dbReference>
<dbReference type="GO" id="GO:0005576">
    <property type="term" value="C:extracellular region"/>
    <property type="evidence" value="ECO:0007669"/>
    <property type="project" value="TreeGrafter"/>
</dbReference>
<dbReference type="GO" id="GO:0006032">
    <property type="term" value="P:chitin catabolic process"/>
    <property type="evidence" value="ECO:0007669"/>
    <property type="project" value="UniProtKB-KW"/>
</dbReference>
<dbReference type="InterPro" id="IPR001579">
    <property type="entry name" value="Glyco_hydro_18_chit_AS"/>
</dbReference>
<dbReference type="PANTHER" id="PTHR11177">
    <property type="entry name" value="CHITINASE"/>
    <property type="match status" value="1"/>
</dbReference>
<dbReference type="OrthoDB" id="76388at2759"/>
<dbReference type="SUPFAM" id="SSF54556">
    <property type="entry name" value="Chitinase insertion domain"/>
    <property type="match status" value="1"/>
</dbReference>
<dbReference type="Pfam" id="PF00704">
    <property type="entry name" value="Glyco_hydro_18"/>
    <property type="match status" value="1"/>
</dbReference>